<feature type="compositionally biased region" description="Polar residues" evidence="3">
    <location>
        <begin position="197"/>
        <end position="206"/>
    </location>
</feature>
<dbReference type="EMBL" id="KQ965731">
    <property type="protein sequence ID" value="KXS22188.1"/>
    <property type="molecule type" value="Genomic_DNA"/>
</dbReference>
<proteinExistence type="predicted"/>
<keyword evidence="1" id="KW-0378">Hydrolase</keyword>
<dbReference type="PROSITE" id="PS00028">
    <property type="entry name" value="ZINC_FINGER_C2H2_1"/>
    <property type="match status" value="1"/>
</dbReference>
<dbReference type="Gene3D" id="3.90.70.130">
    <property type="match status" value="1"/>
</dbReference>
<sequence length="470" mass="51392">MNCPLCALTFDDVPTLEAHADAHFSDAGVNDAHAGDAGRAIGITQTTSIAKTTREPHQPPVANNSQTADFDSGDFVSVAGVTFARCQEDHCNELVPLTDWENHLSWHTAQSLHAQEVEARAVSEQTSFRSLKRRFEGIAVDDERRSSPSSPADTKTGYAQQYRTSLRKDLDAGKIDLAQFERECQRLESTLRTAENTLRLAGSTSTEPPPLADQDGDISDDPDHGTSVPAYDPTFPDRAPGLVPLVIRLLTSPGMAKQGVSARLCDPGVVQHSWDPGDRHWGCGYRNIQTLMSSLLHITEYSAHLRAELRRRTGSEEVPGVPAIQGLIERAWTEGWDIAGASQLGNQLIGTRKWIGSMECAALLGSLGIRVEIIDFHTATGPDRTHPRLFDYVEEYFYERIEQQQNCASSVAGSQNGRSDPKPSAFATLMKGSRRGEVKAIIGKPPLYFQHQGACSLRVSSRNPPLITAL</sequence>
<evidence type="ECO:0000256" key="2">
    <source>
        <dbReference type="SAM" id="Coils"/>
    </source>
</evidence>
<dbReference type="InterPro" id="IPR013087">
    <property type="entry name" value="Znf_C2H2_type"/>
</dbReference>
<dbReference type="OrthoDB" id="2160056at2759"/>
<dbReference type="GO" id="GO:0016787">
    <property type="term" value="F:hydrolase activity"/>
    <property type="evidence" value="ECO:0007669"/>
    <property type="project" value="UniProtKB-KW"/>
</dbReference>
<dbReference type="Proteomes" id="UP000070544">
    <property type="component" value="Unassembled WGS sequence"/>
</dbReference>
<evidence type="ECO:0000259" key="4">
    <source>
        <dbReference type="PROSITE" id="PS00028"/>
    </source>
</evidence>
<evidence type="ECO:0000256" key="3">
    <source>
        <dbReference type="SAM" id="MobiDB-lite"/>
    </source>
</evidence>
<accession>A0A139AZL8</accession>
<gene>
    <name evidence="5" type="ORF">M427DRAFT_50539</name>
</gene>
<feature type="region of interest" description="Disordered" evidence="3">
    <location>
        <begin position="139"/>
        <end position="161"/>
    </location>
</feature>
<protein>
    <submittedName>
        <fullName evidence="5">DUF1671-domain-containing protein</fullName>
    </submittedName>
</protein>
<name>A0A139AZL8_GONPJ</name>
<dbReference type="Pfam" id="PF07910">
    <property type="entry name" value="Peptidase_C78"/>
    <property type="match status" value="1"/>
</dbReference>
<keyword evidence="2" id="KW-0175">Coiled coil</keyword>
<evidence type="ECO:0000313" key="5">
    <source>
        <dbReference type="EMBL" id="KXS22188.1"/>
    </source>
</evidence>
<feature type="coiled-coil region" evidence="2">
    <location>
        <begin position="170"/>
        <end position="197"/>
    </location>
</feature>
<dbReference type="InterPro" id="IPR012462">
    <property type="entry name" value="UFSP1/2_DUB_cat"/>
</dbReference>
<feature type="region of interest" description="Disordered" evidence="3">
    <location>
        <begin position="197"/>
        <end position="235"/>
    </location>
</feature>
<dbReference type="AlphaFoldDB" id="A0A139AZL8"/>
<reference evidence="5 6" key="1">
    <citation type="journal article" date="2015" name="Genome Biol. Evol.">
        <title>Phylogenomic analyses indicate that early fungi evolved digesting cell walls of algal ancestors of land plants.</title>
        <authorList>
            <person name="Chang Y."/>
            <person name="Wang S."/>
            <person name="Sekimoto S."/>
            <person name="Aerts A.L."/>
            <person name="Choi C."/>
            <person name="Clum A."/>
            <person name="LaButti K.M."/>
            <person name="Lindquist E.A."/>
            <person name="Yee Ngan C."/>
            <person name="Ohm R.A."/>
            <person name="Salamov A.A."/>
            <person name="Grigoriev I.V."/>
            <person name="Spatafora J.W."/>
            <person name="Berbee M.L."/>
        </authorList>
    </citation>
    <scope>NUCLEOTIDE SEQUENCE [LARGE SCALE GENOMIC DNA]</scope>
    <source>
        <strain evidence="5 6">JEL478</strain>
    </source>
</reference>
<feature type="domain" description="C2H2-type" evidence="4">
    <location>
        <begin position="3"/>
        <end position="23"/>
    </location>
</feature>
<dbReference type="STRING" id="1344416.A0A139AZL8"/>
<organism evidence="5 6">
    <name type="scientific">Gonapodya prolifera (strain JEL478)</name>
    <name type="common">Monoblepharis prolifera</name>
    <dbReference type="NCBI Taxonomy" id="1344416"/>
    <lineage>
        <taxon>Eukaryota</taxon>
        <taxon>Fungi</taxon>
        <taxon>Fungi incertae sedis</taxon>
        <taxon>Chytridiomycota</taxon>
        <taxon>Chytridiomycota incertae sedis</taxon>
        <taxon>Monoblepharidomycetes</taxon>
        <taxon>Monoblepharidales</taxon>
        <taxon>Gonapodyaceae</taxon>
        <taxon>Gonapodya</taxon>
    </lineage>
</organism>
<feature type="compositionally biased region" description="Polar residues" evidence="3">
    <location>
        <begin position="147"/>
        <end position="161"/>
    </location>
</feature>
<evidence type="ECO:0000256" key="1">
    <source>
        <dbReference type="ARBA" id="ARBA00022801"/>
    </source>
</evidence>
<keyword evidence="6" id="KW-1185">Reference proteome</keyword>
<evidence type="ECO:0000313" key="6">
    <source>
        <dbReference type="Proteomes" id="UP000070544"/>
    </source>
</evidence>